<feature type="compositionally biased region" description="Polar residues" evidence="2">
    <location>
        <begin position="1"/>
        <end position="11"/>
    </location>
</feature>
<dbReference type="Gene3D" id="3.40.50.10810">
    <property type="entry name" value="Tandem AAA-ATPase domain"/>
    <property type="match status" value="2"/>
</dbReference>
<evidence type="ECO:0000259" key="3">
    <source>
        <dbReference type="PROSITE" id="PS51192"/>
    </source>
</evidence>
<dbReference type="InterPro" id="IPR000330">
    <property type="entry name" value="SNF2_N"/>
</dbReference>
<dbReference type="InterPro" id="IPR038718">
    <property type="entry name" value="SNF2-like_sf"/>
</dbReference>
<dbReference type="InterPro" id="IPR027417">
    <property type="entry name" value="P-loop_NTPase"/>
</dbReference>
<dbReference type="SMART" id="SM00487">
    <property type="entry name" value="DEXDc"/>
    <property type="match status" value="1"/>
</dbReference>
<dbReference type="SUPFAM" id="SSF52540">
    <property type="entry name" value="P-loop containing nucleoside triphosphate hydrolases"/>
    <property type="match status" value="2"/>
</dbReference>
<feature type="region of interest" description="Disordered" evidence="2">
    <location>
        <begin position="1"/>
        <end position="145"/>
    </location>
</feature>
<feature type="compositionally biased region" description="Basic and acidic residues" evidence="2">
    <location>
        <begin position="44"/>
        <end position="57"/>
    </location>
</feature>
<dbReference type="AlphaFoldDB" id="A0AAF3FR61"/>
<protein>
    <recommendedName>
        <fullName evidence="3">Helicase ATP-binding domain-containing protein</fullName>
    </recommendedName>
</protein>
<dbReference type="Proteomes" id="UP000887575">
    <property type="component" value="Unassembled WGS sequence"/>
</dbReference>
<proteinExistence type="predicted"/>
<feature type="compositionally biased region" description="Basic residues" evidence="2">
    <location>
        <begin position="94"/>
        <end position="107"/>
    </location>
</feature>
<feature type="domain" description="Helicase ATP-binding" evidence="3">
    <location>
        <begin position="297"/>
        <end position="382"/>
    </location>
</feature>
<evidence type="ECO:0000313" key="4">
    <source>
        <dbReference type="Proteomes" id="UP000887575"/>
    </source>
</evidence>
<name>A0AAF3FR61_9BILA</name>
<reference evidence="5" key="1">
    <citation type="submission" date="2024-02" db="UniProtKB">
        <authorList>
            <consortium name="WormBaseParasite"/>
        </authorList>
    </citation>
    <scope>IDENTIFICATION</scope>
</reference>
<dbReference type="PANTHER" id="PTHR10799">
    <property type="entry name" value="SNF2/RAD54 HELICASE FAMILY"/>
    <property type="match status" value="1"/>
</dbReference>
<accession>A0AAF3FR61</accession>
<evidence type="ECO:0000313" key="5">
    <source>
        <dbReference type="WBParaSite" id="MBELARI_LOCUS8123"/>
    </source>
</evidence>
<evidence type="ECO:0000256" key="1">
    <source>
        <dbReference type="ARBA" id="ARBA00022801"/>
    </source>
</evidence>
<feature type="compositionally biased region" description="Acidic residues" evidence="2">
    <location>
        <begin position="125"/>
        <end position="140"/>
    </location>
</feature>
<dbReference type="GO" id="GO:0005524">
    <property type="term" value="F:ATP binding"/>
    <property type="evidence" value="ECO:0007669"/>
    <property type="project" value="InterPro"/>
</dbReference>
<organism evidence="4 5">
    <name type="scientific">Mesorhabditis belari</name>
    <dbReference type="NCBI Taxonomy" id="2138241"/>
    <lineage>
        <taxon>Eukaryota</taxon>
        <taxon>Metazoa</taxon>
        <taxon>Ecdysozoa</taxon>
        <taxon>Nematoda</taxon>
        <taxon>Chromadorea</taxon>
        <taxon>Rhabditida</taxon>
        <taxon>Rhabditina</taxon>
        <taxon>Rhabditomorpha</taxon>
        <taxon>Rhabditoidea</taxon>
        <taxon>Rhabditidae</taxon>
        <taxon>Mesorhabditinae</taxon>
        <taxon>Mesorhabditis</taxon>
    </lineage>
</organism>
<dbReference type="WBParaSite" id="MBELARI_LOCUS8123">
    <property type="protein sequence ID" value="MBELARI_LOCUS8123"/>
    <property type="gene ID" value="MBELARI_LOCUS8123"/>
</dbReference>
<dbReference type="CDD" id="cd18793">
    <property type="entry name" value="SF2_C_SNF"/>
    <property type="match status" value="1"/>
</dbReference>
<dbReference type="PROSITE" id="PS51192">
    <property type="entry name" value="HELICASE_ATP_BIND_1"/>
    <property type="match status" value="1"/>
</dbReference>
<dbReference type="Pfam" id="PF00176">
    <property type="entry name" value="SNF2-rel_dom"/>
    <property type="match status" value="1"/>
</dbReference>
<dbReference type="Gene3D" id="3.40.50.300">
    <property type="entry name" value="P-loop containing nucleotide triphosphate hydrolases"/>
    <property type="match status" value="2"/>
</dbReference>
<keyword evidence="4" id="KW-1185">Reference proteome</keyword>
<keyword evidence="1" id="KW-0378">Hydrolase</keyword>
<dbReference type="GO" id="GO:0016787">
    <property type="term" value="F:hydrolase activity"/>
    <property type="evidence" value="ECO:0007669"/>
    <property type="project" value="UniProtKB-KW"/>
</dbReference>
<sequence length="722" mass="83198">MKSLSKSATNGKKQDEAESVRKHKLSSQSKAMPQNSKVLRKPQHTKDSDESRKDSSKRLPPPPKKQLERRVVTLNEESNDEQETTITNAATLRKATKQAAKHRKKNRKLSDLNDEDDVDFNASEDSVESDSEDESDSDDDQLTRSENRMQRECVRFFNTASHDELLLAPRMNGKLAEFLLANRPFDTFQELEETLPLQRGRKSLLEFCMEYLENRDVLNLILNDCKGDSAKVAAEFKYYRDSQNIPDLLDKSMSLHNYQKEGLNWLVMMHEKKLNCILGDEMGLGKTIQIVAFLAWLKEKKVDVLLSTYSMVVSKSDDKNFFKNFKINYVVYDEGHMLKNCSTERYKSLMKIKSSRKILLTGTPLQNNLTELISLMYFVMRKIFDRYCDNMAQLLSHFKPQKGSAIEGTQALYQQDRIEQAKAILEPYILRRLKHQVLNQLPKKTEEVATINMEAEQADIYDYQLELLQMAGDSSSTASSSVIRLRQAANHPLLTRRIFDDDTCAEVAKKLVRQEKEYAKKRAEHVAEDLLCLSDYQIHKICKKFPSTSKFCIDDSVAIESGKCKFLDQRLPLIKTKGDKVLIFSQFTQMLDILEVYLRVRGHSFCRMDGSTPVMERQANHIFIHDIDFNPYNDKQAEDRCHRMGQEKPVHVVRMISKGTIEEGIARLAKRKLQLEKEMIPLATNKEGESETELEADVLAELMKQVVQVKSEHHQRNKEAAG</sequence>
<feature type="compositionally biased region" description="Polar residues" evidence="2">
    <location>
        <begin position="26"/>
        <end position="37"/>
    </location>
</feature>
<dbReference type="InterPro" id="IPR014001">
    <property type="entry name" value="Helicase_ATP-bd"/>
</dbReference>
<evidence type="ECO:0000256" key="2">
    <source>
        <dbReference type="SAM" id="MobiDB-lite"/>
    </source>
</evidence>
<dbReference type="InterPro" id="IPR049730">
    <property type="entry name" value="SNF2/RAD54-like_C"/>
</dbReference>